<proteinExistence type="predicted"/>
<feature type="transmembrane region" description="Helical" evidence="1">
    <location>
        <begin position="29"/>
        <end position="52"/>
    </location>
</feature>
<evidence type="ECO:0000256" key="1">
    <source>
        <dbReference type="SAM" id="Phobius"/>
    </source>
</evidence>
<sequence>MGLAVLGIGFMAVATLADYLAHRSVALRFASFLFLILAATFAMTANLCHPRFFLSFNEAGQCSASDYPSEVFGSFLLIFVVIALVAVVLAALIRRGRS</sequence>
<feature type="transmembrane region" description="Helical" evidence="1">
    <location>
        <begin position="72"/>
        <end position="93"/>
    </location>
</feature>
<reference evidence="2 3" key="1">
    <citation type="submission" date="2017-01" db="EMBL/GenBank/DDBJ databases">
        <authorList>
            <person name="Varghese N."/>
            <person name="Submissions S."/>
        </authorList>
    </citation>
    <scope>NUCLEOTIDE SEQUENCE [LARGE SCALE GENOMIC DNA]</scope>
    <source>
        <strain evidence="2 3">DSM 18447</strain>
    </source>
</reference>
<gene>
    <name evidence="2" type="ORF">SAMN05421772_105240</name>
</gene>
<keyword evidence="1" id="KW-1133">Transmembrane helix</keyword>
<organism evidence="2 3">
    <name type="scientific">Paracoccus saliphilus</name>
    <dbReference type="NCBI Taxonomy" id="405559"/>
    <lineage>
        <taxon>Bacteria</taxon>
        <taxon>Pseudomonadati</taxon>
        <taxon>Pseudomonadota</taxon>
        <taxon>Alphaproteobacteria</taxon>
        <taxon>Rhodobacterales</taxon>
        <taxon>Paracoccaceae</taxon>
        <taxon>Paracoccus</taxon>
    </lineage>
</organism>
<dbReference type="AlphaFoldDB" id="A0AA45W446"/>
<dbReference type="Proteomes" id="UP000186216">
    <property type="component" value="Unassembled WGS sequence"/>
</dbReference>
<comment type="caution">
    <text evidence="2">The sequence shown here is derived from an EMBL/GenBank/DDBJ whole genome shotgun (WGS) entry which is preliminary data.</text>
</comment>
<name>A0AA45W446_9RHOB</name>
<protein>
    <submittedName>
        <fullName evidence="2">Uncharacterized protein</fullName>
    </submittedName>
</protein>
<evidence type="ECO:0000313" key="2">
    <source>
        <dbReference type="EMBL" id="SIS81774.1"/>
    </source>
</evidence>
<dbReference type="EMBL" id="FTOU01000005">
    <property type="protein sequence ID" value="SIS81774.1"/>
    <property type="molecule type" value="Genomic_DNA"/>
</dbReference>
<keyword evidence="1" id="KW-0812">Transmembrane</keyword>
<keyword evidence="1" id="KW-0472">Membrane</keyword>
<evidence type="ECO:0000313" key="3">
    <source>
        <dbReference type="Proteomes" id="UP000186216"/>
    </source>
</evidence>
<accession>A0AA45W446</accession>